<feature type="domain" description="BTB" evidence="2">
    <location>
        <begin position="20"/>
        <end position="99"/>
    </location>
</feature>
<feature type="compositionally biased region" description="Low complexity" evidence="1">
    <location>
        <begin position="408"/>
        <end position="428"/>
    </location>
</feature>
<evidence type="ECO:0000313" key="4">
    <source>
        <dbReference type="Proteomes" id="UP000184330"/>
    </source>
</evidence>
<reference evidence="3 4" key="1">
    <citation type="submission" date="2016-03" db="EMBL/GenBank/DDBJ databases">
        <authorList>
            <person name="Ploux O."/>
        </authorList>
    </citation>
    <scope>NUCLEOTIDE SEQUENCE [LARGE SCALE GENOMIC DNA]</scope>
    <source>
        <strain evidence="3 4">UAMH 11012</strain>
    </source>
</reference>
<protein>
    <recommendedName>
        <fullName evidence="2">BTB domain-containing protein</fullName>
    </recommendedName>
</protein>
<dbReference type="InterPro" id="IPR000210">
    <property type="entry name" value="BTB/POZ_dom"/>
</dbReference>
<feature type="region of interest" description="Disordered" evidence="1">
    <location>
        <begin position="408"/>
        <end position="440"/>
    </location>
</feature>
<dbReference type="Proteomes" id="UP000184330">
    <property type="component" value="Unassembled WGS sequence"/>
</dbReference>
<dbReference type="SUPFAM" id="SSF54695">
    <property type="entry name" value="POZ domain"/>
    <property type="match status" value="1"/>
</dbReference>
<dbReference type="Pfam" id="PF00651">
    <property type="entry name" value="BTB"/>
    <property type="match status" value="1"/>
</dbReference>
<dbReference type="Gene3D" id="3.30.710.10">
    <property type="entry name" value="Potassium Channel Kv1.1, Chain A"/>
    <property type="match status" value="1"/>
</dbReference>
<dbReference type="EMBL" id="FJOG01000019">
    <property type="protein sequence ID" value="CZR61819.1"/>
    <property type="molecule type" value="Genomic_DNA"/>
</dbReference>
<dbReference type="InterPro" id="IPR011333">
    <property type="entry name" value="SKP1/BTB/POZ_sf"/>
</dbReference>
<feature type="compositionally biased region" description="Polar residues" evidence="1">
    <location>
        <begin position="359"/>
        <end position="370"/>
    </location>
</feature>
<feature type="compositionally biased region" description="Polar residues" evidence="1">
    <location>
        <begin position="429"/>
        <end position="440"/>
    </location>
</feature>
<dbReference type="STRING" id="576137.A0A1L7X9X2"/>
<accession>A0A1L7X9X2</accession>
<sequence>MSGTFVQDVRSNAPNLCHPQDIVTVLVAKDASKSKDKTALRSFPLYKSVLCRQSPFFKAAFKGPFIEGQSQSMTLEDVGIEEFGSFVHWMHYGVIASKHGVESGDVPLIPTKVLIKLWMLGERFLVPQLQNDAMDILYNRVKNRYSNFLDNFKDFHDIMGDSEAPAPLRQFVLDGLLSCPESQLTDKVLDAMEPEMMKDVVRALKAELPREKGMPSKMKYHVHTDVSEPNRRRIPEDIETSGSVGKSGRLSGNMPPAIPGISGSTFVAQPSSIVLVTAPLPSGQGPFPGIPSSRGICSILSNKLFNVPSSTSSTLSTSRNSRGGYRSGAPSPSPAEPPYLNLVGTTRTSSSFPPPGTLFGNNSSSPTNAPSLFGPELLFGDSSSSFSNTSSLFDTTNPGPTQSRGFSFNSATSSSSTTGFNGLGTSTTPSPVILSNGSSTSNRNPFGGISTVLAPSTSPNLFGATNPAPTFSGNTLGNSSSTSTNKTYTRSGPGRNLFANTRMPDNRANHSSDTSDVALRSLFRDGSMDM</sequence>
<gene>
    <name evidence="3" type="ORF">PAC_11716</name>
</gene>
<feature type="region of interest" description="Disordered" evidence="1">
    <location>
        <begin position="308"/>
        <end position="374"/>
    </location>
</feature>
<evidence type="ECO:0000259" key="2">
    <source>
        <dbReference type="PROSITE" id="PS50097"/>
    </source>
</evidence>
<dbReference type="SMART" id="SM00225">
    <property type="entry name" value="BTB"/>
    <property type="match status" value="1"/>
</dbReference>
<dbReference type="OrthoDB" id="1022638at2759"/>
<dbReference type="PANTHER" id="PTHR47843:SF2">
    <property type="entry name" value="BTB DOMAIN-CONTAINING PROTEIN"/>
    <property type="match status" value="1"/>
</dbReference>
<evidence type="ECO:0000256" key="1">
    <source>
        <dbReference type="SAM" id="MobiDB-lite"/>
    </source>
</evidence>
<dbReference type="AlphaFoldDB" id="A0A1L7X9X2"/>
<dbReference type="PROSITE" id="PS50097">
    <property type="entry name" value="BTB"/>
    <property type="match status" value="1"/>
</dbReference>
<name>A0A1L7X9X2_9HELO</name>
<proteinExistence type="predicted"/>
<organism evidence="3 4">
    <name type="scientific">Phialocephala subalpina</name>
    <dbReference type="NCBI Taxonomy" id="576137"/>
    <lineage>
        <taxon>Eukaryota</taxon>
        <taxon>Fungi</taxon>
        <taxon>Dikarya</taxon>
        <taxon>Ascomycota</taxon>
        <taxon>Pezizomycotina</taxon>
        <taxon>Leotiomycetes</taxon>
        <taxon>Helotiales</taxon>
        <taxon>Mollisiaceae</taxon>
        <taxon>Phialocephala</taxon>
        <taxon>Phialocephala fortinii species complex</taxon>
    </lineage>
</organism>
<feature type="compositionally biased region" description="Low complexity" evidence="1">
    <location>
        <begin position="470"/>
        <end position="491"/>
    </location>
</feature>
<keyword evidence="4" id="KW-1185">Reference proteome</keyword>
<evidence type="ECO:0000313" key="3">
    <source>
        <dbReference type="EMBL" id="CZR61819.1"/>
    </source>
</evidence>
<feature type="region of interest" description="Disordered" evidence="1">
    <location>
        <begin position="470"/>
        <end position="495"/>
    </location>
</feature>
<feature type="compositionally biased region" description="Low complexity" evidence="1">
    <location>
        <begin position="309"/>
        <end position="318"/>
    </location>
</feature>
<dbReference type="PANTHER" id="PTHR47843">
    <property type="entry name" value="BTB DOMAIN-CONTAINING PROTEIN-RELATED"/>
    <property type="match status" value="1"/>
</dbReference>